<sequence>MECAWFQNTSESGSFACDTCRASPRPVDGSLSDRFLQNSFAWPPPPAPSRTHRGSARVVIMVGTREQVEAAVGAAEPFRERLQAAGVLLVPAAIYDQGSGTSDGAAPQASAADLKWVAQPVRLAEWRTWFEQQTKSQGTPTAGGLYISLRLDGRIRASGRGSPPWEQLAAQLPSVSGFFGGFLDGMDGRV</sequence>
<proteinExistence type="predicted"/>
<evidence type="ECO:0000313" key="1">
    <source>
        <dbReference type="EMBL" id="JAT74192.1"/>
    </source>
</evidence>
<dbReference type="EMBL" id="GDKF01004430">
    <property type="protein sequence ID" value="JAT74192.1"/>
    <property type="molecule type" value="Transcribed_RNA"/>
</dbReference>
<organism evidence="1">
    <name type="scientific">Auxenochlorella protothecoides</name>
    <name type="common">Green microalga</name>
    <name type="synonym">Chlorella protothecoides</name>
    <dbReference type="NCBI Taxonomy" id="3075"/>
    <lineage>
        <taxon>Eukaryota</taxon>
        <taxon>Viridiplantae</taxon>
        <taxon>Chlorophyta</taxon>
        <taxon>core chlorophytes</taxon>
        <taxon>Trebouxiophyceae</taxon>
        <taxon>Chlorellales</taxon>
        <taxon>Chlorellaceae</taxon>
        <taxon>Auxenochlorella</taxon>
    </lineage>
</organism>
<name>A0A1D2A4R7_AUXPR</name>
<protein>
    <submittedName>
        <fullName evidence="1">Uncharacterized protein</fullName>
    </submittedName>
</protein>
<reference evidence="1" key="1">
    <citation type="submission" date="2015-08" db="EMBL/GenBank/DDBJ databases">
        <authorList>
            <person name="Babu N.S."/>
            <person name="Beckwith C.J."/>
            <person name="Beseler K.G."/>
            <person name="Brison A."/>
            <person name="Carone J.V."/>
            <person name="Caskin T.P."/>
            <person name="Diamond M."/>
            <person name="Durham M.E."/>
            <person name="Foxe J.M."/>
            <person name="Go M."/>
            <person name="Henderson B.A."/>
            <person name="Jones I.B."/>
            <person name="McGettigan J.A."/>
            <person name="Micheletti S.J."/>
            <person name="Nasrallah M.E."/>
            <person name="Ortiz D."/>
            <person name="Piller C.R."/>
            <person name="Privatt S.R."/>
            <person name="Schneider S.L."/>
            <person name="Sharp S."/>
            <person name="Smith T.C."/>
            <person name="Stanton J.D."/>
            <person name="Ullery H.E."/>
            <person name="Wilson R.J."/>
            <person name="Serrano M.G."/>
            <person name="Buck G."/>
            <person name="Lee V."/>
            <person name="Wang Y."/>
            <person name="Carvalho R."/>
            <person name="Voegtly L."/>
            <person name="Shi R."/>
            <person name="Duckworth R."/>
            <person name="Johnson A."/>
            <person name="Loviza R."/>
            <person name="Walstead R."/>
            <person name="Shah Z."/>
            <person name="Kiflezghi M."/>
            <person name="Wade K."/>
            <person name="Ball S.L."/>
            <person name="Bradley K.W."/>
            <person name="Asai D.J."/>
            <person name="Bowman C.A."/>
            <person name="Russell D.A."/>
            <person name="Pope W.H."/>
            <person name="Jacobs-Sera D."/>
            <person name="Hendrix R.W."/>
            <person name="Hatfull G.F."/>
        </authorList>
    </citation>
    <scope>NUCLEOTIDE SEQUENCE</scope>
</reference>
<dbReference type="PANTHER" id="PTHR35498">
    <property type="entry name" value="PROTEIN LOW PSII ACCUMULATION 1, CHLOROPLASTIC"/>
    <property type="match status" value="1"/>
</dbReference>
<accession>A0A1D2A4R7</accession>
<dbReference type="PANTHER" id="PTHR35498:SF1">
    <property type="entry name" value="LOW PSII ACCUMULATION-LIKE PROTEIN"/>
    <property type="match status" value="1"/>
</dbReference>
<dbReference type="AlphaFoldDB" id="A0A1D2A4R7"/>
<gene>
    <name evidence="1" type="ORF">g.45038</name>
</gene>